<reference evidence="1" key="1">
    <citation type="submission" date="2022-04" db="EMBL/GenBank/DDBJ databases">
        <title>Chromosome-scale genome assembly of Holotrichia oblita Faldermann.</title>
        <authorList>
            <person name="Rongchong L."/>
        </authorList>
    </citation>
    <scope>NUCLEOTIDE SEQUENCE</scope>
    <source>
        <strain evidence="1">81SQS9</strain>
    </source>
</reference>
<name>A0ACB9TER1_HOLOL</name>
<sequence>MSTVLAKRLATLHLHKHLYLINTAKRYPSNAVEQNSTIKYEVSKNSNEWKYVERILPPKVIPEPKYLTEYPSGWKPQEKSAEDLPFYTTRTKNHMIPVYLKTSHRGTKRLTYVKKIQGDIWQMEKELLQFLQEEQVRPIRSQVNELARHICFHGDYVNAIKYYLMKNNL</sequence>
<accession>A0ACB9TER1</accession>
<keyword evidence="1" id="KW-0687">Ribonucleoprotein</keyword>
<keyword evidence="2" id="KW-1185">Reference proteome</keyword>
<dbReference type="EMBL" id="CM043017">
    <property type="protein sequence ID" value="KAI4465301.1"/>
    <property type="molecule type" value="Genomic_DNA"/>
</dbReference>
<proteinExistence type="predicted"/>
<comment type="caution">
    <text evidence="1">The sequence shown here is derived from an EMBL/GenBank/DDBJ whole genome shotgun (WGS) entry which is preliminary data.</text>
</comment>
<gene>
    <name evidence="1" type="ORF">MML48_3g00009862</name>
</gene>
<protein>
    <submittedName>
        <fullName evidence="1">Mitochondrial 39s ribosomal protein l49</fullName>
    </submittedName>
</protein>
<dbReference type="Proteomes" id="UP001056778">
    <property type="component" value="Chromosome 3"/>
</dbReference>
<organism evidence="1 2">
    <name type="scientific">Holotrichia oblita</name>
    <name type="common">Chafer beetle</name>
    <dbReference type="NCBI Taxonomy" id="644536"/>
    <lineage>
        <taxon>Eukaryota</taxon>
        <taxon>Metazoa</taxon>
        <taxon>Ecdysozoa</taxon>
        <taxon>Arthropoda</taxon>
        <taxon>Hexapoda</taxon>
        <taxon>Insecta</taxon>
        <taxon>Pterygota</taxon>
        <taxon>Neoptera</taxon>
        <taxon>Endopterygota</taxon>
        <taxon>Coleoptera</taxon>
        <taxon>Polyphaga</taxon>
        <taxon>Scarabaeiformia</taxon>
        <taxon>Scarabaeidae</taxon>
        <taxon>Melolonthinae</taxon>
        <taxon>Holotrichia</taxon>
    </lineage>
</organism>
<keyword evidence="1" id="KW-0689">Ribosomal protein</keyword>
<evidence type="ECO:0000313" key="2">
    <source>
        <dbReference type="Proteomes" id="UP001056778"/>
    </source>
</evidence>
<evidence type="ECO:0000313" key="1">
    <source>
        <dbReference type="EMBL" id="KAI4465301.1"/>
    </source>
</evidence>